<evidence type="ECO:0000313" key="2">
    <source>
        <dbReference type="EMBL" id="RGV17479.1"/>
    </source>
</evidence>
<dbReference type="InterPro" id="IPR023214">
    <property type="entry name" value="HAD_sf"/>
</dbReference>
<dbReference type="SFLD" id="SFLDS00003">
    <property type="entry name" value="Haloacid_Dehalogenase"/>
    <property type="match status" value="1"/>
</dbReference>
<name>A0A1Y4VRI7_9BACE</name>
<sequence length="185" mass="21397">MKTELIISDFDGTLVDTQEANFQAYKKVLSHFNIFLTEDMYHRLFGMRLKEFMQYIGINDANMIEQIKEMKARIYPNYFNLIRTNNQLLEFIALMKRNGVKTALASTAQKQNIYNLLDYIKQSSLFDLIITGSDVMESKPNPECFLSIMSHFNCKAEATLIFEDSPVGIEAAIQSQAQYIQICKF</sequence>
<proteinExistence type="predicted"/>
<dbReference type="InterPro" id="IPR006439">
    <property type="entry name" value="HAD-SF_hydro_IA"/>
</dbReference>
<dbReference type="Pfam" id="PF13419">
    <property type="entry name" value="HAD_2"/>
    <property type="match status" value="1"/>
</dbReference>
<evidence type="ECO:0000313" key="1">
    <source>
        <dbReference type="EMBL" id="MCA4704819.1"/>
    </source>
</evidence>
<dbReference type="RefSeq" id="WP_087320827.1">
    <property type="nucleotide sequence ID" value="NZ_CP042282.1"/>
</dbReference>
<dbReference type="Gene3D" id="1.10.150.240">
    <property type="entry name" value="Putative phosphatase, domain 2"/>
    <property type="match status" value="1"/>
</dbReference>
<reference evidence="1" key="2">
    <citation type="submission" date="2023-08" db="EMBL/GenBank/DDBJ databases">
        <title>Mucin Metabolism Genes Underlie the Key Renovations of Bacteroides xylanisolvens Genomes in Captive Great Apes.</title>
        <authorList>
            <person name="Nishida A.H."/>
        </authorList>
    </citation>
    <scope>NUCLEOTIDE SEQUENCE</scope>
    <source>
        <strain evidence="1">P13.H9</strain>
    </source>
</reference>
<dbReference type="EMBL" id="JAIWYE010000026">
    <property type="protein sequence ID" value="MCA4704819.1"/>
    <property type="molecule type" value="Genomic_DNA"/>
</dbReference>
<comment type="caution">
    <text evidence="2">The sequence shown here is derived from an EMBL/GenBank/DDBJ whole genome shotgun (WGS) entry which is preliminary data.</text>
</comment>
<gene>
    <name evidence="2" type="ORF">DWW25_05780</name>
    <name evidence="1" type="ORF">LD004_14510</name>
</gene>
<dbReference type="Proteomes" id="UP000283369">
    <property type="component" value="Unassembled WGS sequence"/>
</dbReference>
<dbReference type="SFLD" id="SFLDG01129">
    <property type="entry name" value="C1.5:_HAD__Beta-PGM__Phosphata"/>
    <property type="match status" value="1"/>
</dbReference>
<dbReference type="NCBIfam" id="TIGR01509">
    <property type="entry name" value="HAD-SF-IA-v3"/>
    <property type="match status" value="1"/>
</dbReference>
<dbReference type="PANTHER" id="PTHR43481:SF4">
    <property type="entry name" value="GLYCEROL-1-PHOSPHATE PHOSPHOHYDROLASE 1-RELATED"/>
    <property type="match status" value="1"/>
</dbReference>
<accession>A0A1Y4VRI7</accession>
<dbReference type="GO" id="GO:0050308">
    <property type="term" value="F:sugar-phosphatase activity"/>
    <property type="evidence" value="ECO:0007669"/>
    <property type="project" value="TreeGrafter"/>
</dbReference>
<dbReference type="SUPFAM" id="SSF56784">
    <property type="entry name" value="HAD-like"/>
    <property type="match status" value="1"/>
</dbReference>
<protein>
    <submittedName>
        <fullName evidence="2">HAD family phosphatase</fullName>
    </submittedName>
</protein>
<dbReference type="Proteomes" id="UP001198461">
    <property type="component" value="Unassembled WGS sequence"/>
</dbReference>
<dbReference type="InterPro" id="IPR036412">
    <property type="entry name" value="HAD-like_sf"/>
</dbReference>
<reference evidence="2 3" key="1">
    <citation type="submission" date="2018-08" db="EMBL/GenBank/DDBJ databases">
        <title>A genome reference for cultivated species of the human gut microbiota.</title>
        <authorList>
            <person name="Zou Y."/>
            <person name="Xue W."/>
            <person name="Luo G."/>
        </authorList>
    </citation>
    <scope>NUCLEOTIDE SEQUENCE [LARGE SCALE GENOMIC DNA]</scope>
    <source>
        <strain evidence="2 3">AF14-7</strain>
    </source>
</reference>
<dbReference type="InterPro" id="IPR023198">
    <property type="entry name" value="PGP-like_dom2"/>
</dbReference>
<evidence type="ECO:0000313" key="3">
    <source>
        <dbReference type="Proteomes" id="UP000283369"/>
    </source>
</evidence>
<dbReference type="PANTHER" id="PTHR43481">
    <property type="entry name" value="FRUCTOSE-1-PHOSPHATE PHOSPHATASE"/>
    <property type="match status" value="1"/>
</dbReference>
<dbReference type="InterPro" id="IPR051806">
    <property type="entry name" value="HAD-like_SPP"/>
</dbReference>
<dbReference type="AlphaFoldDB" id="A0A1Y4VRI7"/>
<dbReference type="EMBL" id="QRYV01000010">
    <property type="protein sequence ID" value="RGV17479.1"/>
    <property type="molecule type" value="Genomic_DNA"/>
</dbReference>
<organism evidence="2 3">
    <name type="scientific">Bacteroides xylanisolvens</name>
    <dbReference type="NCBI Taxonomy" id="371601"/>
    <lineage>
        <taxon>Bacteria</taxon>
        <taxon>Pseudomonadati</taxon>
        <taxon>Bacteroidota</taxon>
        <taxon>Bacteroidia</taxon>
        <taxon>Bacteroidales</taxon>
        <taxon>Bacteroidaceae</taxon>
        <taxon>Bacteroides</taxon>
    </lineage>
</organism>
<dbReference type="InterPro" id="IPR041492">
    <property type="entry name" value="HAD_2"/>
</dbReference>
<dbReference type="Gene3D" id="3.40.50.1000">
    <property type="entry name" value="HAD superfamily/HAD-like"/>
    <property type="match status" value="1"/>
</dbReference>